<dbReference type="EMBL" id="BMAV01028010">
    <property type="protein sequence ID" value="GFS64206.1"/>
    <property type="molecule type" value="Genomic_DNA"/>
</dbReference>
<evidence type="ECO:0000313" key="2">
    <source>
        <dbReference type="EMBL" id="GFS64206.1"/>
    </source>
</evidence>
<dbReference type="AlphaFoldDB" id="A0A8X6MLU9"/>
<feature type="region of interest" description="Disordered" evidence="1">
    <location>
        <begin position="32"/>
        <end position="61"/>
    </location>
</feature>
<evidence type="ECO:0000256" key="1">
    <source>
        <dbReference type="SAM" id="MobiDB-lite"/>
    </source>
</evidence>
<name>A0A8X6MLU9_9ARAC</name>
<dbReference type="Proteomes" id="UP000886998">
    <property type="component" value="Unassembled WGS sequence"/>
</dbReference>
<keyword evidence="3" id="KW-1185">Reference proteome</keyword>
<comment type="caution">
    <text evidence="2">The sequence shown here is derived from an EMBL/GenBank/DDBJ whole genome shotgun (WGS) entry which is preliminary data.</text>
</comment>
<gene>
    <name evidence="2" type="ORF">TNIN_316401</name>
</gene>
<protein>
    <submittedName>
        <fullName evidence="2">Uncharacterized protein</fullName>
    </submittedName>
</protein>
<reference evidence="2" key="1">
    <citation type="submission" date="2020-08" db="EMBL/GenBank/DDBJ databases">
        <title>Multicomponent nature underlies the extraordinary mechanical properties of spider dragline silk.</title>
        <authorList>
            <person name="Kono N."/>
            <person name="Nakamura H."/>
            <person name="Mori M."/>
            <person name="Yoshida Y."/>
            <person name="Ohtoshi R."/>
            <person name="Malay A.D."/>
            <person name="Moran D.A.P."/>
            <person name="Tomita M."/>
            <person name="Numata K."/>
            <person name="Arakawa K."/>
        </authorList>
    </citation>
    <scope>NUCLEOTIDE SEQUENCE</scope>
</reference>
<proteinExistence type="predicted"/>
<accession>A0A8X6MLU9</accession>
<organism evidence="2 3">
    <name type="scientific">Trichonephila inaurata madagascariensis</name>
    <dbReference type="NCBI Taxonomy" id="2747483"/>
    <lineage>
        <taxon>Eukaryota</taxon>
        <taxon>Metazoa</taxon>
        <taxon>Ecdysozoa</taxon>
        <taxon>Arthropoda</taxon>
        <taxon>Chelicerata</taxon>
        <taxon>Arachnida</taxon>
        <taxon>Araneae</taxon>
        <taxon>Araneomorphae</taxon>
        <taxon>Entelegynae</taxon>
        <taxon>Araneoidea</taxon>
        <taxon>Nephilidae</taxon>
        <taxon>Trichonephila</taxon>
        <taxon>Trichonephila inaurata</taxon>
    </lineage>
</organism>
<sequence length="126" mass="14145">MRIDSVVPFSNVTFDSERSQRTDRLKELIDRPANRVIDQLEPPSDGSLGTEQKPTPPKLGSSWTWRAQIDRLSRGGPRGGVMKRVAIAIDWKGDKGLFLGKRVKLRWNSGLSARFDSRRGERGGRG</sequence>
<evidence type="ECO:0000313" key="3">
    <source>
        <dbReference type="Proteomes" id="UP000886998"/>
    </source>
</evidence>